<accession>A0A5B7ZXC2</accession>
<dbReference type="RefSeq" id="WP_139514394.1">
    <property type="nucleotide sequence ID" value="NZ_CP040896.1"/>
</dbReference>
<dbReference type="OrthoDB" id="1522692at2"/>
<keyword evidence="1" id="KW-0732">Signal</keyword>
<dbReference type="KEGG" id="hyj:FHG12_03710"/>
<evidence type="ECO:0000256" key="1">
    <source>
        <dbReference type="SAM" id="SignalP"/>
    </source>
</evidence>
<dbReference type="AlphaFoldDB" id="A0A5B7ZXC2"/>
<name>A0A5B7ZXC2_9BACT</name>
<gene>
    <name evidence="2" type="ORF">FHG12_03710</name>
</gene>
<feature type="signal peptide" evidence="1">
    <location>
        <begin position="1"/>
        <end position="18"/>
    </location>
</feature>
<proteinExistence type="predicted"/>
<evidence type="ECO:0000313" key="3">
    <source>
        <dbReference type="Proteomes" id="UP000305398"/>
    </source>
</evidence>
<evidence type="ECO:0000313" key="2">
    <source>
        <dbReference type="EMBL" id="QDA59265.1"/>
    </source>
</evidence>
<evidence type="ECO:0008006" key="4">
    <source>
        <dbReference type="Google" id="ProtNLM"/>
    </source>
</evidence>
<sequence>MRPLLILLFALLACTSRAASPQLLLDVARFHNEDMAVKGAIVEIYATVPGQSLTYMRRAPKAFQAAAVVTLEVLKADGKPAYQETITLKPPVLSDTSIALKNPVSFQKRIALPDGQYTLRGKVRDQYRAGQETTVEVPLILEAGAKKASLSDIVLLSRPAAKSPAQNSFARGGYNLVRTPGGLYARGTSQIFFYTELYQAPQGQPLSVRYKLVSEEGAAAEAEVQLDQAAAGRPTPVVGELPLGPLPSGKYTFTMEVRDSKKQLIATQTTHLQRDMEEYAPSGASSN</sequence>
<feature type="chain" id="PRO_5023020604" description="Macroglobulin domain-containing protein" evidence="1">
    <location>
        <begin position="19"/>
        <end position="287"/>
    </location>
</feature>
<protein>
    <recommendedName>
        <fullName evidence="4">Macroglobulin domain-containing protein</fullName>
    </recommendedName>
</protein>
<reference evidence="2 3" key="1">
    <citation type="submission" date="2019-06" db="EMBL/GenBank/DDBJ databases">
        <authorList>
            <person name="Srinivasan S."/>
        </authorList>
    </citation>
    <scope>NUCLEOTIDE SEQUENCE [LARGE SCALE GENOMIC DNA]</scope>
    <source>
        <strain evidence="2 3">17J68-5</strain>
    </source>
</reference>
<organism evidence="2 3">
    <name type="scientific">Hymenobacter jejuensis</name>
    <dbReference type="NCBI Taxonomy" id="2502781"/>
    <lineage>
        <taxon>Bacteria</taxon>
        <taxon>Pseudomonadati</taxon>
        <taxon>Bacteroidota</taxon>
        <taxon>Cytophagia</taxon>
        <taxon>Cytophagales</taxon>
        <taxon>Hymenobacteraceae</taxon>
        <taxon>Hymenobacter</taxon>
    </lineage>
</organism>
<dbReference type="Proteomes" id="UP000305398">
    <property type="component" value="Chromosome"/>
</dbReference>
<keyword evidence="3" id="KW-1185">Reference proteome</keyword>
<dbReference type="EMBL" id="CP040896">
    <property type="protein sequence ID" value="QDA59265.1"/>
    <property type="molecule type" value="Genomic_DNA"/>
</dbReference>